<gene>
    <name evidence="2" type="ORF">MmiAt1_01330</name>
</gene>
<keyword evidence="1" id="KW-0812">Transmembrane</keyword>
<feature type="transmembrane region" description="Helical" evidence="1">
    <location>
        <begin position="12"/>
        <end position="33"/>
    </location>
</feature>
<name>A0ABU3VMH6_9EURY</name>
<dbReference type="EMBL" id="JAWDKC010000003">
    <property type="protein sequence ID" value="MDV0444604.1"/>
    <property type="molecule type" value="Genomic_DNA"/>
</dbReference>
<evidence type="ECO:0000313" key="3">
    <source>
        <dbReference type="Proteomes" id="UP001272052"/>
    </source>
</evidence>
<dbReference type="RefSeq" id="WP_318785000.1">
    <property type="nucleotide sequence ID" value="NZ_JAWDKC010000003.1"/>
</dbReference>
<dbReference type="Proteomes" id="UP001272052">
    <property type="component" value="Unassembled WGS sequence"/>
</dbReference>
<accession>A0ABU3VMH6</accession>
<keyword evidence="1" id="KW-0472">Membrane</keyword>
<comment type="caution">
    <text evidence="2">The sequence shown here is derived from an EMBL/GenBank/DDBJ whole genome shotgun (WGS) entry which is preliminary data.</text>
</comment>
<reference evidence="2 3" key="1">
    <citation type="submission" date="2023-06" db="EMBL/GenBank/DDBJ databases">
        <title>Genome sequence of Methanimicrococcus sp. At1.</title>
        <authorList>
            <person name="Protasov E."/>
            <person name="Platt K."/>
            <person name="Poehlein A."/>
            <person name="Daniel R."/>
            <person name="Brune A."/>
        </authorList>
    </citation>
    <scope>NUCLEOTIDE SEQUENCE [LARGE SCALE GENOMIC DNA]</scope>
    <source>
        <strain evidence="2 3">At1</strain>
    </source>
</reference>
<organism evidence="2 3">
    <name type="scientific">Methanimicrococcus hacksteinii</name>
    <dbReference type="NCBI Taxonomy" id="3028293"/>
    <lineage>
        <taxon>Archaea</taxon>
        <taxon>Methanobacteriati</taxon>
        <taxon>Methanobacteriota</taxon>
        <taxon>Stenosarchaea group</taxon>
        <taxon>Methanomicrobia</taxon>
        <taxon>Methanosarcinales</taxon>
        <taxon>Methanosarcinaceae</taxon>
        <taxon>Methanimicrococcus</taxon>
    </lineage>
</organism>
<protein>
    <submittedName>
        <fullName evidence="2">Uncharacterized protein</fullName>
    </submittedName>
</protein>
<keyword evidence="1" id="KW-1133">Transmembrane helix</keyword>
<proteinExistence type="predicted"/>
<evidence type="ECO:0000256" key="1">
    <source>
        <dbReference type="SAM" id="Phobius"/>
    </source>
</evidence>
<feature type="transmembrane region" description="Helical" evidence="1">
    <location>
        <begin position="39"/>
        <end position="60"/>
    </location>
</feature>
<evidence type="ECO:0000313" key="2">
    <source>
        <dbReference type="EMBL" id="MDV0444604.1"/>
    </source>
</evidence>
<sequence length="101" mass="10899">MHHLIFSTSARYASVGTDYLAVSVSVVTLPFPFAAATLLFPFAVATLLFPFAAATLLFPFAQLPCRFHKTVADLPACLLPPPFVLSAFTAASAREPHTFKK</sequence>
<keyword evidence="3" id="KW-1185">Reference proteome</keyword>